<feature type="domain" description="Nudix hydrolase" evidence="1">
    <location>
        <begin position="11"/>
        <end position="116"/>
    </location>
</feature>
<dbReference type="InterPro" id="IPR036388">
    <property type="entry name" value="WH-like_DNA-bd_sf"/>
</dbReference>
<dbReference type="Pfam" id="PF21906">
    <property type="entry name" value="WHD_NrtR"/>
    <property type="match status" value="1"/>
</dbReference>
<evidence type="ECO:0000313" key="4">
    <source>
        <dbReference type="Proteomes" id="UP000246569"/>
    </source>
</evidence>
<name>A0A317MS24_9GAMM</name>
<dbReference type="RefSeq" id="WP_110019437.1">
    <property type="nucleotide sequence ID" value="NZ_QGTJ01000009.1"/>
</dbReference>
<dbReference type="Gene3D" id="3.90.79.10">
    <property type="entry name" value="Nucleoside Triphosphate Pyrophosphohydrolase"/>
    <property type="match status" value="1"/>
</dbReference>
<dbReference type="SUPFAM" id="SSF46785">
    <property type="entry name" value="Winged helix' DNA-binding domain"/>
    <property type="match status" value="1"/>
</dbReference>
<dbReference type="AlphaFoldDB" id="A0A317MS24"/>
<dbReference type="GO" id="GO:0003824">
    <property type="term" value="F:catalytic activity"/>
    <property type="evidence" value="ECO:0007669"/>
    <property type="project" value="UniProtKB-ARBA"/>
</dbReference>
<dbReference type="Pfam" id="PF00293">
    <property type="entry name" value="NUDIX"/>
    <property type="match status" value="1"/>
</dbReference>
<dbReference type="CDD" id="cd18873">
    <property type="entry name" value="NUDIX_NadM_like"/>
    <property type="match status" value="1"/>
</dbReference>
<dbReference type="Gene3D" id="1.10.10.10">
    <property type="entry name" value="Winged helix-like DNA-binding domain superfamily/Winged helix DNA-binding domain"/>
    <property type="match status" value="1"/>
</dbReference>
<sequence>MSAYEKPIATVDVALFTLRDAALQVLLSRRERAPYAGEYALPGGFVHTQEDADTAATARRVLHDKAGVSSPYLEQLYTFSGRDRDPRGWSISVVYFAVVPEQALQTLPAGSRLQAVDTLPALAFDHVAIVRKALARIRDKATYSSLPAFLLPETFTLPELHAVYGQVLGSTLDPASFRRKIESQGFIEPVPGARSQTRSTRPAQLYRLVARELRAFDRTI</sequence>
<dbReference type="PANTHER" id="PTHR43736:SF4">
    <property type="entry name" value="SLR1690 PROTEIN"/>
    <property type="match status" value="1"/>
</dbReference>
<reference evidence="3 4" key="1">
    <citation type="submission" date="2018-05" db="EMBL/GenBank/DDBJ databases">
        <title>Genomic Encyclopedia of Type Strains, Phase IV (KMG-IV): sequencing the most valuable type-strain genomes for metagenomic binning, comparative biology and taxonomic classification.</title>
        <authorList>
            <person name="Goeker M."/>
        </authorList>
    </citation>
    <scope>NUCLEOTIDE SEQUENCE [LARGE SCALE GENOMIC DNA]</scope>
    <source>
        <strain evidence="3 4">DSM 23606</strain>
    </source>
</reference>
<dbReference type="EMBL" id="QGTJ01000009">
    <property type="protein sequence ID" value="PWV59830.1"/>
    <property type="molecule type" value="Genomic_DNA"/>
</dbReference>
<evidence type="ECO:0000259" key="1">
    <source>
        <dbReference type="Pfam" id="PF00293"/>
    </source>
</evidence>
<dbReference type="InterPro" id="IPR036390">
    <property type="entry name" value="WH_DNA-bd_sf"/>
</dbReference>
<dbReference type="InterPro" id="IPR015797">
    <property type="entry name" value="NUDIX_hydrolase-like_dom_sf"/>
</dbReference>
<dbReference type="OrthoDB" id="542521at2"/>
<protein>
    <submittedName>
        <fullName evidence="3">8-oxo-dGTP diphosphatase</fullName>
    </submittedName>
</protein>
<comment type="caution">
    <text evidence="3">The sequence shown here is derived from an EMBL/GenBank/DDBJ whole genome shotgun (WGS) entry which is preliminary data.</text>
</comment>
<dbReference type="PANTHER" id="PTHR43736">
    <property type="entry name" value="ADP-RIBOSE PYROPHOSPHATASE"/>
    <property type="match status" value="1"/>
</dbReference>
<dbReference type="Proteomes" id="UP000246569">
    <property type="component" value="Unassembled WGS sequence"/>
</dbReference>
<dbReference type="SUPFAM" id="SSF55811">
    <property type="entry name" value="Nudix"/>
    <property type="match status" value="1"/>
</dbReference>
<gene>
    <name evidence="3" type="ORF">C7443_10983</name>
</gene>
<evidence type="ECO:0000259" key="2">
    <source>
        <dbReference type="Pfam" id="PF21906"/>
    </source>
</evidence>
<proteinExistence type="predicted"/>
<feature type="domain" description="NrtR DNA-binding winged helix" evidence="2">
    <location>
        <begin position="148"/>
        <end position="208"/>
    </location>
</feature>
<accession>A0A317MS24</accession>
<dbReference type="InterPro" id="IPR000086">
    <property type="entry name" value="NUDIX_hydrolase_dom"/>
</dbReference>
<keyword evidence="4" id="KW-1185">Reference proteome</keyword>
<organism evidence="3 4">
    <name type="scientific">Plasticicumulans acidivorans</name>
    <dbReference type="NCBI Taxonomy" id="886464"/>
    <lineage>
        <taxon>Bacteria</taxon>
        <taxon>Pseudomonadati</taxon>
        <taxon>Pseudomonadota</taxon>
        <taxon>Gammaproteobacteria</taxon>
        <taxon>Candidatus Competibacteraceae</taxon>
        <taxon>Plasticicumulans</taxon>
    </lineage>
</organism>
<evidence type="ECO:0000313" key="3">
    <source>
        <dbReference type="EMBL" id="PWV59830.1"/>
    </source>
</evidence>
<dbReference type="InterPro" id="IPR054105">
    <property type="entry name" value="WHD_NrtR"/>
</dbReference>